<evidence type="ECO:0000313" key="2">
    <source>
        <dbReference type="EMBL" id="MEQ2240210.1"/>
    </source>
</evidence>
<evidence type="ECO:0000256" key="1">
    <source>
        <dbReference type="SAM" id="MobiDB-lite"/>
    </source>
</evidence>
<organism evidence="2 3">
    <name type="scientific">Ilyodon furcidens</name>
    <name type="common">goldbreast splitfin</name>
    <dbReference type="NCBI Taxonomy" id="33524"/>
    <lineage>
        <taxon>Eukaryota</taxon>
        <taxon>Metazoa</taxon>
        <taxon>Chordata</taxon>
        <taxon>Craniata</taxon>
        <taxon>Vertebrata</taxon>
        <taxon>Euteleostomi</taxon>
        <taxon>Actinopterygii</taxon>
        <taxon>Neopterygii</taxon>
        <taxon>Teleostei</taxon>
        <taxon>Neoteleostei</taxon>
        <taxon>Acanthomorphata</taxon>
        <taxon>Ovalentaria</taxon>
        <taxon>Atherinomorphae</taxon>
        <taxon>Cyprinodontiformes</taxon>
        <taxon>Goodeidae</taxon>
        <taxon>Ilyodon</taxon>
    </lineage>
</organism>
<feature type="region of interest" description="Disordered" evidence="1">
    <location>
        <begin position="75"/>
        <end position="104"/>
    </location>
</feature>
<keyword evidence="3" id="KW-1185">Reference proteome</keyword>
<dbReference type="EMBL" id="JAHRIQ010058906">
    <property type="protein sequence ID" value="MEQ2240210.1"/>
    <property type="molecule type" value="Genomic_DNA"/>
</dbReference>
<protein>
    <submittedName>
        <fullName evidence="2">Uncharacterized protein</fullName>
    </submittedName>
</protein>
<reference evidence="2 3" key="1">
    <citation type="submission" date="2021-06" db="EMBL/GenBank/DDBJ databases">
        <authorList>
            <person name="Palmer J.M."/>
        </authorList>
    </citation>
    <scope>NUCLEOTIDE SEQUENCE [LARGE SCALE GENOMIC DNA]</scope>
    <source>
        <strain evidence="3">if_2019</strain>
        <tissue evidence="2">Muscle</tissue>
    </source>
</reference>
<sequence length="104" mass="11685">MEIQRGEKITHKPSVVHEMFLTEKTLLEKGVSSAWRPAVKCNDNTKIHGTELDAAGQMIKLGLIGGVWSPLITPSESDSQSYAPEKRHSPLKKQWKRQNIHSIV</sequence>
<dbReference type="Proteomes" id="UP001482620">
    <property type="component" value="Unassembled WGS sequence"/>
</dbReference>
<proteinExistence type="predicted"/>
<name>A0ABV0U4U6_9TELE</name>
<comment type="caution">
    <text evidence="2">The sequence shown here is derived from an EMBL/GenBank/DDBJ whole genome shotgun (WGS) entry which is preliminary data.</text>
</comment>
<evidence type="ECO:0000313" key="3">
    <source>
        <dbReference type="Proteomes" id="UP001482620"/>
    </source>
</evidence>
<feature type="compositionally biased region" description="Basic residues" evidence="1">
    <location>
        <begin position="89"/>
        <end position="104"/>
    </location>
</feature>
<gene>
    <name evidence="2" type="ORF">ILYODFUR_012459</name>
</gene>
<accession>A0ABV0U4U6</accession>